<evidence type="ECO:0000256" key="5">
    <source>
        <dbReference type="ARBA" id="ARBA00022741"/>
    </source>
</evidence>
<dbReference type="InterPro" id="IPR005467">
    <property type="entry name" value="His_kinase_dom"/>
</dbReference>
<evidence type="ECO:0000313" key="12">
    <source>
        <dbReference type="EMBL" id="BEP29628.1"/>
    </source>
</evidence>
<evidence type="ECO:0000256" key="10">
    <source>
        <dbReference type="SAM" id="Phobius"/>
    </source>
</evidence>
<gene>
    <name evidence="12" type="ORF">HLPR_19590</name>
</gene>
<dbReference type="InterPro" id="IPR036890">
    <property type="entry name" value="HATPase_C_sf"/>
</dbReference>
<keyword evidence="9" id="KW-0175">Coiled coil</keyword>
<dbReference type="GO" id="GO:0000155">
    <property type="term" value="F:phosphorelay sensor kinase activity"/>
    <property type="evidence" value="ECO:0007669"/>
    <property type="project" value="InterPro"/>
</dbReference>
<evidence type="ECO:0000256" key="6">
    <source>
        <dbReference type="ARBA" id="ARBA00022777"/>
    </source>
</evidence>
<dbReference type="EC" id="2.7.13.3" evidence="2"/>
<dbReference type="CDD" id="cd00075">
    <property type="entry name" value="HATPase"/>
    <property type="match status" value="1"/>
</dbReference>
<dbReference type="Gene3D" id="3.30.565.10">
    <property type="entry name" value="Histidine kinase-like ATPase, C-terminal domain"/>
    <property type="match status" value="1"/>
</dbReference>
<dbReference type="SUPFAM" id="SSF47384">
    <property type="entry name" value="Homodimeric domain of signal transducing histidine kinase"/>
    <property type="match status" value="1"/>
</dbReference>
<evidence type="ECO:0000256" key="1">
    <source>
        <dbReference type="ARBA" id="ARBA00000085"/>
    </source>
</evidence>
<dbReference type="FunFam" id="3.30.565.10:FF:000037">
    <property type="entry name" value="Hybrid sensor histidine kinase/response regulator"/>
    <property type="match status" value="1"/>
</dbReference>
<dbReference type="AlphaFoldDB" id="A0AAU9EJ59"/>
<dbReference type="KEGG" id="hprf:HLPR_19590"/>
<keyword evidence="10" id="KW-0472">Membrane</keyword>
<feature type="domain" description="Histidine kinase" evidence="11">
    <location>
        <begin position="334"/>
        <end position="557"/>
    </location>
</feature>
<accession>A0AAU9EJ59</accession>
<reference evidence="12 13" key="1">
    <citation type="submission" date="2023-08" db="EMBL/GenBank/DDBJ databases">
        <title>Helicovermis profunda gen. nov., sp. nov., a novel mesophilic, fermentative bacterium within the Bacillota from a deep-sea hydrothermal vent chimney.</title>
        <authorList>
            <person name="Miyazaki U."/>
            <person name="Mizutani D."/>
            <person name="Hashimoto Y."/>
            <person name="Tame A."/>
            <person name="Sawayama S."/>
            <person name="Miyazaki J."/>
            <person name="Takai K."/>
            <person name="Nakagawa S."/>
        </authorList>
    </citation>
    <scope>NUCLEOTIDE SEQUENCE [LARGE SCALE GENOMIC DNA]</scope>
    <source>
        <strain evidence="12 13">S502</strain>
    </source>
</reference>
<evidence type="ECO:0000256" key="9">
    <source>
        <dbReference type="SAM" id="Coils"/>
    </source>
</evidence>
<evidence type="ECO:0000256" key="7">
    <source>
        <dbReference type="ARBA" id="ARBA00022840"/>
    </source>
</evidence>
<keyword evidence="8" id="KW-0902">Two-component regulatory system</keyword>
<keyword evidence="10" id="KW-0812">Transmembrane</keyword>
<dbReference type="SMART" id="SM00388">
    <property type="entry name" value="HisKA"/>
    <property type="match status" value="1"/>
</dbReference>
<dbReference type="SMART" id="SM00387">
    <property type="entry name" value="HATPase_c"/>
    <property type="match status" value="1"/>
</dbReference>
<keyword evidence="10" id="KW-1133">Transmembrane helix</keyword>
<organism evidence="12 13">
    <name type="scientific">Helicovermis profundi</name>
    <dbReference type="NCBI Taxonomy" id="3065157"/>
    <lineage>
        <taxon>Bacteria</taxon>
        <taxon>Bacillati</taxon>
        <taxon>Bacillota</taxon>
        <taxon>Clostridia</taxon>
        <taxon>Helicovermis</taxon>
    </lineage>
</organism>
<proteinExistence type="predicted"/>
<evidence type="ECO:0000313" key="13">
    <source>
        <dbReference type="Proteomes" id="UP001321786"/>
    </source>
</evidence>
<dbReference type="Pfam" id="PF02518">
    <property type="entry name" value="HATPase_c"/>
    <property type="match status" value="1"/>
</dbReference>
<keyword evidence="6" id="KW-0418">Kinase</keyword>
<dbReference type="InterPro" id="IPR036097">
    <property type="entry name" value="HisK_dim/P_sf"/>
</dbReference>
<dbReference type="Pfam" id="PF00497">
    <property type="entry name" value="SBP_bac_3"/>
    <property type="match status" value="1"/>
</dbReference>
<dbReference type="InterPro" id="IPR003594">
    <property type="entry name" value="HATPase_dom"/>
</dbReference>
<evidence type="ECO:0000259" key="11">
    <source>
        <dbReference type="PROSITE" id="PS50109"/>
    </source>
</evidence>
<dbReference type="CDD" id="cd00082">
    <property type="entry name" value="HisKA"/>
    <property type="match status" value="1"/>
</dbReference>
<dbReference type="Gene3D" id="1.10.287.130">
    <property type="match status" value="1"/>
</dbReference>
<dbReference type="GO" id="GO:0005524">
    <property type="term" value="F:ATP binding"/>
    <property type="evidence" value="ECO:0007669"/>
    <property type="project" value="UniProtKB-KW"/>
</dbReference>
<name>A0AAU9EJ59_9FIRM</name>
<keyword evidence="13" id="KW-1185">Reference proteome</keyword>
<dbReference type="PRINTS" id="PR00344">
    <property type="entry name" value="BCTRLSENSOR"/>
</dbReference>
<sequence length="594" mass="68993">MKKIIIITFILMILFFYNFSIINYSDNSKIIKELNFVGVNNNFPYIFNDKNGKAKGLIVDILNEISKESNYKINFILTSPQNIISTFNEKGDILFSDNYIDSSNYNYKNTVPFLTIRNHIFAYKNLKELLKLKSYDNHSIIDKSLKNKQVGIKNKELSINMGLLYTNKSNLITFDNYSEGLLLLKNKKVDLVIMPETTGKALIRDEGYSNLLISKKHIFLENYFFTVKNENTALLDELNKQILLLQKGTFISETNSKWISNIQVNSINYSYLKYFNIIIFLTIIYILYLIYKSNSLKNTVENKEFKINEQKEINEELLSELLKHEKVKNDYFINLSHELRTPLNVILGATQLSETYIKKENYTKLIENAAYHNSIIKNNGYRLLRVINNIIDINKFDIDEYVINIDFVDIVYILEEIINSTKQYVNMKNLKLNFTSDIDEKIIQCDPFEIDRVFMNLLSNAIKFSKIDGEIWINIYDESEGIKIVFKDNGIGIPKEKQSSIFKRFSQVDNNLNRAHEGNGIGLYLVKSIINLHGGTIELESEENIGTTFTIFLPTKSNYTSTNTSNGINSNLNNQYNVDLEFSEIIQENLQEKN</sequence>
<dbReference type="PANTHER" id="PTHR43547:SF2">
    <property type="entry name" value="HYBRID SIGNAL TRANSDUCTION HISTIDINE KINASE C"/>
    <property type="match status" value="1"/>
</dbReference>
<dbReference type="Proteomes" id="UP001321786">
    <property type="component" value="Chromosome"/>
</dbReference>
<keyword evidence="5" id="KW-0547">Nucleotide-binding</keyword>
<dbReference type="PANTHER" id="PTHR43547">
    <property type="entry name" value="TWO-COMPONENT HISTIDINE KINASE"/>
    <property type="match status" value="1"/>
</dbReference>
<evidence type="ECO:0000256" key="3">
    <source>
        <dbReference type="ARBA" id="ARBA00022553"/>
    </source>
</evidence>
<feature type="transmembrane region" description="Helical" evidence="10">
    <location>
        <begin position="271"/>
        <end position="291"/>
    </location>
</feature>
<dbReference type="Gene3D" id="3.40.190.10">
    <property type="entry name" value="Periplasmic binding protein-like II"/>
    <property type="match status" value="2"/>
</dbReference>
<keyword evidence="3" id="KW-0597">Phosphoprotein</keyword>
<evidence type="ECO:0000256" key="8">
    <source>
        <dbReference type="ARBA" id="ARBA00023012"/>
    </source>
</evidence>
<dbReference type="PROSITE" id="PS50109">
    <property type="entry name" value="HIS_KIN"/>
    <property type="match status" value="1"/>
</dbReference>
<protein>
    <recommendedName>
        <fullName evidence="2">histidine kinase</fullName>
        <ecNumber evidence="2">2.7.13.3</ecNumber>
    </recommendedName>
</protein>
<feature type="coiled-coil region" evidence="9">
    <location>
        <begin position="300"/>
        <end position="327"/>
    </location>
</feature>
<dbReference type="InterPro" id="IPR004358">
    <property type="entry name" value="Sig_transdc_His_kin-like_C"/>
</dbReference>
<dbReference type="InterPro" id="IPR003661">
    <property type="entry name" value="HisK_dim/P_dom"/>
</dbReference>
<dbReference type="EMBL" id="AP028654">
    <property type="protein sequence ID" value="BEP29628.1"/>
    <property type="molecule type" value="Genomic_DNA"/>
</dbReference>
<evidence type="ECO:0000256" key="2">
    <source>
        <dbReference type="ARBA" id="ARBA00012438"/>
    </source>
</evidence>
<dbReference type="RefSeq" id="WP_338535253.1">
    <property type="nucleotide sequence ID" value="NZ_AP028654.1"/>
</dbReference>
<comment type="catalytic activity">
    <reaction evidence="1">
        <text>ATP + protein L-histidine = ADP + protein N-phospho-L-histidine.</text>
        <dbReference type="EC" id="2.7.13.3"/>
    </reaction>
</comment>
<keyword evidence="7" id="KW-0067">ATP-binding</keyword>
<dbReference type="SUPFAM" id="SSF55874">
    <property type="entry name" value="ATPase domain of HSP90 chaperone/DNA topoisomerase II/histidine kinase"/>
    <property type="match status" value="1"/>
</dbReference>
<evidence type="ECO:0000256" key="4">
    <source>
        <dbReference type="ARBA" id="ARBA00022679"/>
    </source>
</evidence>
<dbReference type="SUPFAM" id="SSF53850">
    <property type="entry name" value="Periplasmic binding protein-like II"/>
    <property type="match status" value="1"/>
</dbReference>
<dbReference type="SMART" id="SM00062">
    <property type="entry name" value="PBPb"/>
    <property type="match status" value="1"/>
</dbReference>
<dbReference type="InterPro" id="IPR001638">
    <property type="entry name" value="Solute-binding_3/MltF_N"/>
</dbReference>
<dbReference type="Pfam" id="PF00512">
    <property type="entry name" value="HisKA"/>
    <property type="match status" value="1"/>
</dbReference>
<keyword evidence="4" id="KW-0808">Transferase</keyword>